<gene>
    <name evidence="4" type="ordered locus">TREAZ_1885</name>
</gene>
<keyword evidence="2" id="KW-0812">Transmembrane</keyword>
<sequence length="287" mass="31409">MAQRKGPDPKSKTPPPRNGTARRIPWIFIFWAAFLVVIFSLFLLNGDKIRKTLKDTQFIERLLSKPVADTSVQPLLPLPGDDFSAKTENPPADTAKPNGSGQPVSDEQPNPADPPPAAKPTEKPAAKPAGTAAPKPEPAKPAAQPRTKTSDRTLYFTQIDSDGIILRVKTIRSLAVSDSPMVDALKALISGPDAEEKRRDMVSLIPQGVRILNATVRGNTAYISFSEELQYNTYGVEGYAAALKQLVWTVTEFPNVRDVQILIEGRRIDYLGEGIWIGSPVSREMLN</sequence>
<dbReference type="InParanoid" id="F5YBC5"/>
<dbReference type="EMBL" id="CP001841">
    <property type="protein sequence ID" value="AEF80653.1"/>
    <property type="molecule type" value="Genomic_DNA"/>
</dbReference>
<dbReference type="Pfam" id="PF10646">
    <property type="entry name" value="Germane"/>
    <property type="match status" value="1"/>
</dbReference>
<keyword evidence="2" id="KW-1133">Transmembrane helix</keyword>
<dbReference type="KEGG" id="taz:TREAZ_1885"/>
<feature type="transmembrane region" description="Helical" evidence="2">
    <location>
        <begin position="24"/>
        <end position="44"/>
    </location>
</feature>
<organism evidence="4 5">
    <name type="scientific">Leadbettera azotonutricia (strain ATCC BAA-888 / DSM 13862 / ZAS-9)</name>
    <name type="common">Treponema azotonutricium</name>
    <dbReference type="NCBI Taxonomy" id="545695"/>
    <lineage>
        <taxon>Bacteria</taxon>
        <taxon>Pseudomonadati</taxon>
        <taxon>Spirochaetota</taxon>
        <taxon>Spirochaetia</taxon>
        <taxon>Spirochaetales</taxon>
        <taxon>Breznakiellaceae</taxon>
        <taxon>Leadbettera</taxon>
    </lineage>
</organism>
<evidence type="ECO:0000256" key="2">
    <source>
        <dbReference type="SAM" id="Phobius"/>
    </source>
</evidence>
<feature type="region of interest" description="Disordered" evidence="1">
    <location>
        <begin position="71"/>
        <end position="154"/>
    </location>
</feature>
<name>F5YBC5_LEAAZ</name>
<protein>
    <recommendedName>
        <fullName evidence="3">GerMN domain-containing protein</fullName>
    </recommendedName>
</protein>
<evidence type="ECO:0000313" key="5">
    <source>
        <dbReference type="Proteomes" id="UP000009222"/>
    </source>
</evidence>
<evidence type="ECO:0000313" key="4">
    <source>
        <dbReference type="EMBL" id="AEF80653.1"/>
    </source>
</evidence>
<dbReference type="OrthoDB" id="306061at2"/>
<reference evidence="4 5" key="2">
    <citation type="journal article" date="2011" name="ISME J.">
        <title>RNA-seq reveals cooperative metabolic interactions between two termite-gut spirochete species in co-culture.</title>
        <authorList>
            <person name="Rosenthal A.Z."/>
            <person name="Matson E.G."/>
            <person name="Eldar A."/>
            <person name="Leadbetter J.R."/>
        </authorList>
    </citation>
    <scope>NUCLEOTIDE SEQUENCE [LARGE SCALE GENOMIC DNA]</scope>
    <source>
        <strain evidence="5">ATCC BAA-888 / DSM 13862 / ZAS-9</strain>
    </source>
</reference>
<feature type="domain" description="GerMN" evidence="3">
    <location>
        <begin position="181"/>
        <end position="272"/>
    </location>
</feature>
<dbReference type="HOGENOM" id="CLU_078248_0_0_12"/>
<evidence type="ECO:0000256" key="1">
    <source>
        <dbReference type="SAM" id="MobiDB-lite"/>
    </source>
</evidence>
<dbReference type="eggNOG" id="COG5401">
    <property type="taxonomic scope" value="Bacteria"/>
</dbReference>
<dbReference type="AlphaFoldDB" id="F5YBC5"/>
<keyword evidence="5" id="KW-1185">Reference proteome</keyword>
<reference evidence="5" key="1">
    <citation type="submission" date="2009-12" db="EMBL/GenBank/DDBJ databases">
        <title>Complete sequence of Treponema azotonutricium strain ZAS-9.</title>
        <authorList>
            <person name="Tetu S.G."/>
            <person name="Matson E."/>
            <person name="Ren Q."/>
            <person name="Seshadri R."/>
            <person name="Elbourne L."/>
            <person name="Hassan K.A."/>
            <person name="Durkin A."/>
            <person name="Radune D."/>
            <person name="Mohamoud Y."/>
            <person name="Shay R."/>
            <person name="Jin S."/>
            <person name="Zhang X."/>
            <person name="Lucey K."/>
            <person name="Ballor N.R."/>
            <person name="Ottesen E."/>
            <person name="Rosenthal R."/>
            <person name="Allen A."/>
            <person name="Leadbetter J.R."/>
            <person name="Paulsen I.T."/>
        </authorList>
    </citation>
    <scope>NUCLEOTIDE SEQUENCE [LARGE SCALE GENOMIC DNA]</scope>
    <source>
        <strain evidence="5">ATCC BAA-888 / DSM 13862 / ZAS-9</strain>
    </source>
</reference>
<dbReference type="STRING" id="545695.TREAZ_1885"/>
<dbReference type="RefSeq" id="WP_015710151.1">
    <property type="nucleotide sequence ID" value="NC_015577.1"/>
</dbReference>
<evidence type="ECO:0000259" key="3">
    <source>
        <dbReference type="SMART" id="SM00909"/>
    </source>
</evidence>
<keyword evidence="2" id="KW-0472">Membrane</keyword>
<proteinExistence type="predicted"/>
<dbReference type="Proteomes" id="UP000009222">
    <property type="component" value="Chromosome"/>
</dbReference>
<dbReference type="SMART" id="SM00909">
    <property type="entry name" value="Germane"/>
    <property type="match status" value="1"/>
</dbReference>
<feature type="compositionally biased region" description="Polar residues" evidence="1">
    <location>
        <begin position="97"/>
        <end position="108"/>
    </location>
</feature>
<accession>F5YBC5</accession>
<dbReference type="InterPro" id="IPR019606">
    <property type="entry name" value="GerMN"/>
</dbReference>